<feature type="region of interest" description="Disordered" evidence="2">
    <location>
        <begin position="111"/>
        <end position="151"/>
    </location>
</feature>
<dbReference type="PANTHER" id="PTHR35024:SF4">
    <property type="entry name" value="POLYMER-FORMING CYTOSKELETAL PROTEIN"/>
    <property type="match status" value="1"/>
</dbReference>
<name>A0ABW3HWA2_9BACL</name>
<sequence>MFKENRRNTSTDTLIGAGTVAEGKMTSEANLRIEGEFHGEIACKGAVIIGEQGVAHSNISAQDVTLAGKVYGDIATTGRLIITSSGQLTGNMMTNHLIIQEGGMINGSCLMEQPANEAKPSSPHEKESATAAGKQDSKNANEERSRSKQAV</sequence>
<evidence type="ECO:0000313" key="4">
    <source>
        <dbReference type="Proteomes" id="UP001596989"/>
    </source>
</evidence>
<comment type="caution">
    <text evidence="3">The sequence shown here is derived from an EMBL/GenBank/DDBJ whole genome shotgun (WGS) entry which is preliminary data.</text>
</comment>
<reference evidence="4" key="1">
    <citation type="journal article" date="2019" name="Int. J. Syst. Evol. Microbiol.">
        <title>The Global Catalogue of Microorganisms (GCM) 10K type strain sequencing project: providing services to taxonomists for standard genome sequencing and annotation.</title>
        <authorList>
            <consortium name="The Broad Institute Genomics Platform"/>
            <consortium name="The Broad Institute Genome Sequencing Center for Infectious Disease"/>
            <person name="Wu L."/>
            <person name="Ma J."/>
        </authorList>
    </citation>
    <scope>NUCLEOTIDE SEQUENCE [LARGE SCALE GENOMIC DNA]</scope>
    <source>
        <strain evidence="4">CCUG 59129</strain>
    </source>
</reference>
<keyword evidence="4" id="KW-1185">Reference proteome</keyword>
<feature type="compositionally biased region" description="Basic and acidic residues" evidence="2">
    <location>
        <begin position="135"/>
        <end position="151"/>
    </location>
</feature>
<dbReference type="EMBL" id="JBHTJZ010000067">
    <property type="protein sequence ID" value="MFD0961817.1"/>
    <property type="molecule type" value="Genomic_DNA"/>
</dbReference>
<protein>
    <submittedName>
        <fullName evidence="3">Polymer-forming cytoskeletal protein</fullName>
    </submittedName>
</protein>
<dbReference type="RefSeq" id="WP_377567753.1">
    <property type="nucleotide sequence ID" value="NZ_JBHTJZ010000067.1"/>
</dbReference>
<gene>
    <name evidence="3" type="ORF">ACFQ2I_20960</name>
</gene>
<evidence type="ECO:0000313" key="3">
    <source>
        <dbReference type="EMBL" id="MFD0961817.1"/>
    </source>
</evidence>
<dbReference type="InterPro" id="IPR007607">
    <property type="entry name" value="BacA/B"/>
</dbReference>
<evidence type="ECO:0000256" key="2">
    <source>
        <dbReference type="SAM" id="MobiDB-lite"/>
    </source>
</evidence>
<dbReference type="Pfam" id="PF04519">
    <property type="entry name" value="Bactofilin"/>
    <property type="match status" value="1"/>
</dbReference>
<proteinExistence type="inferred from homology"/>
<accession>A0ABW3HWA2</accession>
<evidence type="ECO:0000256" key="1">
    <source>
        <dbReference type="ARBA" id="ARBA00044755"/>
    </source>
</evidence>
<dbReference type="PANTHER" id="PTHR35024">
    <property type="entry name" value="HYPOTHETICAL CYTOSOLIC PROTEIN"/>
    <property type="match status" value="1"/>
</dbReference>
<comment type="similarity">
    <text evidence="1">Belongs to the bactofilin family.</text>
</comment>
<organism evidence="3 4">
    <name type="scientific">Paenibacillus chungangensis</name>
    <dbReference type="NCBI Taxonomy" id="696535"/>
    <lineage>
        <taxon>Bacteria</taxon>
        <taxon>Bacillati</taxon>
        <taxon>Bacillota</taxon>
        <taxon>Bacilli</taxon>
        <taxon>Bacillales</taxon>
        <taxon>Paenibacillaceae</taxon>
        <taxon>Paenibacillus</taxon>
    </lineage>
</organism>
<dbReference type="Proteomes" id="UP001596989">
    <property type="component" value="Unassembled WGS sequence"/>
</dbReference>